<gene>
    <name evidence="2" type="ORF">SVIM_LOCUS99590</name>
</gene>
<feature type="region of interest" description="Disordered" evidence="1">
    <location>
        <begin position="545"/>
        <end position="588"/>
    </location>
</feature>
<evidence type="ECO:0000256" key="1">
    <source>
        <dbReference type="SAM" id="MobiDB-lite"/>
    </source>
</evidence>
<sequence length="1159" mass="131771">MELLNPTLPYQPLIFSPTSLYTPKFSIKICNTKTPPKFLSIPFCLPFSTTRRIFHVSAHFGRPAGNRRNSLRKKLIDDQQVREKTPTFQNHSYDDGNNSAENFDRVSVKESDFGNGFNVDQSGSLIGGQNKLEKLGDSVLLSKLDKWADQCSKDTAFWGTGYDPIFTVFHDLEGNVKRVLVNEDEILKRSGNEKREVRDLTEENSKILYAKGLAREMERGGHAIPRNSTVAKFVVDGAGSRFFNRFHGVVHHQEFIPVVSKVGTMVFCGFVAIWAVKKLFSFENKEEQYTELEKEMMRRKIKSRKEREMLEKGRVGVVQESLEPPMVLTERPKLDKQELMKSIFKAKAASKNELLLVDPSTSQTTNAMDFDREIQTIREMANQVRESETRELNKGTEEKQPVNEEPFSEMQIFEELKVVASFPSETQTKDSVDRRDVDVIRVKEKLNETGSDDTGYHSKISAEENKVTQESGTSSINFSDDRETMVNGDVIHSFDVLDGDSCMSKSRSIRPKPRVIRSVKEAREFLARKGVKHIQEPQFFSVQESTSVLGIPDDEESSGKTSQRGAVEEKVSEPIISGRISESGPAANACEDITRKEKEFVPAKNDNSKNQQGVHDLQKPDTSLNHDINDSSTERRQSAGTENWIEKIFDEVEPIVKKIGEGFRENYKAAKEIASQHPNSSIDITQLEYSQNDNELEWMKDDGLRDIVFQVRDNELAGRDPFYQMDAEDKLKFFKGLEKKVEKENEKLVQVHEYLHSSIENLDYGADGISLYDPPEKIIPRWKGPPLEKNPQFLNNFLEQQNAIAAMNAGISYPVKKDEENLIQKSNKSSVDESVGTSLPNYASKKLSCKDLKNSKVVIEGSDGSVRAGKKSGKEYWQHTKKRARGFLESYNAESDPEVKSIMKDIGKDLDRWITEEEIQEAADLMNKLPERNKLMERKINKLKREMELFGPQAVVNKYREYAEEKEEDYLWWLDLPHVLCIELYTIENGEQKVGFYSLEMAADLDLEPKPCHVIAFEDAGDCKNLCCIIQAHMDMAGTGHAFVVPRPPKDAFREAKANGFGVTVIRKGELQLNVDQMLEEVEEQVAEIGSKIYHDKLMGERSVDINSLMKGVFGVGGQATRSRRLAEEMRMTEKYLQPIQMFRMVAPLAVALPHDSDL</sequence>
<organism evidence="2">
    <name type="scientific">Salix viminalis</name>
    <name type="common">Common osier</name>
    <name type="synonym">Basket willow</name>
    <dbReference type="NCBI Taxonomy" id="40686"/>
    <lineage>
        <taxon>Eukaryota</taxon>
        <taxon>Viridiplantae</taxon>
        <taxon>Streptophyta</taxon>
        <taxon>Embryophyta</taxon>
        <taxon>Tracheophyta</taxon>
        <taxon>Spermatophyta</taxon>
        <taxon>Magnoliopsida</taxon>
        <taxon>eudicotyledons</taxon>
        <taxon>Gunneridae</taxon>
        <taxon>Pentapetalae</taxon>
        <taxon>rosids</taxon>
        <taxon>fabids</taxon>
        <taxon>Malpighiales</taxon>
        <taxon>Salicaceae</taxon>
        <taxon>Saliceae</taxon>
        <taxon>Salix</taxon>
    </lineage>
</organism>
<feature type="region of interest" description="Disordered" evidence="1">
    <location>
        <begin position="603"/>
        <end position="639"/>
    </location>
</feature>
<accession>A0A6N2KMV1</accession>
<dbReference type="PANTHER" id="PTHR34962:SF1">
    <property type="entry name" value="EMBRYO DEFECTIVE 1703-RELATED"/>
    <property type="match status" value="1"/>
</dbReference>
<evidence type="ECO:0000313" key="2">
    <source>
        <dbReference type="EMBL" id="VFU28935.1"/>
    </source>
</evidence>
<dbReference type="PANTHER" id="PTHR34962">
    <property type="entry name" value="EMBRYO DEFECTIVE 1703-RELATED"/>
    <property type="match status" value="1"/>
</dbReference>
<proteinExistence type="predicted"/>
<protein>
    <submittedName>
        <fullName evidence="2">Uncharacterized protein</fullName>
    </submittedName>
</protein>
<name>A0A6N2KMV1_SALVM</name>
<feature type="compositionally biased region" description="Basic and acidic residues" evidence="1">
    <location>
        <begin position="627"/>
        <end position="637"/>
    </location>
</feature>
<dbReference type="AlphaFoldDB" id="A0A6N2KMV1"/>
<dbReference type="EMBL" id="CAADRP010000469">
    <property type="protein sequence ID" value="VFU28935.1"/>
    <property type="molecule type" value="Genomic_DNA"/>
</dbReference>
<reference evidence="2" key="1">
    <citation type="submission" date="2019-03" db="EMBL/GenBank/DDBJ databases">
        <authorList>
            <person name="Mank J."/>
            <person name="Almeida P."/>
        </authorList>
    </citation>
    <scope>NUCLEOTIDE SEQUENCE</scope>
    <source>
        <strain evidence="2">78183</strain>
    </source>
</reference>